<protein>
    <recommendedName>
        <fullName evidence="2">Azaphilone pigments biosynthesis cluster protein L N-terminal domain-containing protein</fullName>
    </recommendedName>
</protein>
<comment type="caution">
    <text evidence="3">The sequence shown here is derived from an EMBL/GenBank/DDBJ whole genome shotgun (WGS) entry which is preliminary data.</text>
</comment>
<dbReference type="Proteomes" id="UP001201262">
    <property type="component" value="Unassembled WGS sequence"/>
</dbReference>
<dbReference type="InterPro" id="IPR031348">
    <property type="entry name" value="PigL_N"/>
</dbReference>
<evidence type="ECO:0000256" key="1">
    <source>
        <dbReference type="SAM" id="Coils"/>
    </source>
</evidence>
<keyword evidence="4" id="KW-1185">Reference proteome</keyword>
<feature type="domain" description="Azaphilone pigments biosynthesis cluster protein L N-terminal" evidence="2">
    <location>
        <begin position="6"/>
        <end position="212"/>
    </location>
</feature>
<gene>
    <name evidence="3" type="ORF">BGW36DRAFT_293155</name>
</gene>
<evidence type="ECO:0000259" key="2">
    <source>
        <dbReference type="Pfam" id="PF17111"/>
    </source>
</evidence>
<proteinExistence type="predicted"/>
<name>A0AAD4KWE2_9EURO</name>
<dbReference type="AlphaFoldDB" id="A0AAD4KWE2"/>
<sequence>MSQASGVASRLVPLATFALNSSLALYETVVGFQSLPKHVRDLLQELEFLIAELDILDKLVQITAQEDLTLLDLPLKRCGSACKDFEQEIAKLISNYGENQISFHDWANLRYMGDNIDGFRRLLAVYKQTINIAVTNASLRKSSVTTETLEAYKELIKFAESDLEENLKNINDKLEHISEENASVSDLENTELYTELHTMKEERLSAEKCLKIYTNLSENIAQVELNPQDNSSSFGYTNLNTISEIHTKEGLQGCKNGLAITTARLEKYRQDVLAWLLVLLGKGLGSQKDQDLAVLTRLRDEWEAVQQCINMCSKADSHLKNDIMTTENYGTGDVLQFVFCTSDMIIHGRIQGFGWKTRRVGGCLNNNLLQEMSRNMTTINIREPANSELSSQHSLVATAGAKIGHDIPTEELSAVLRCLQLLYRKRGHKSLGAGKFSCLSLMQD</sequence>
<reference evidence="3" key="1">
    <citation type="submission" date="2021-12" db="EMBL/GenBank/DDBJ databases">
        <title>Convergent genome expansion in fungi linked to evolution of root-endophyte symbiosis.</title>
        <authorList>
            <consortium name="DOE Joint Genome Institute"/>
            <person name="Ke Y.-H."/>
            <person name="Bonito G."/>
            <person name="Liao H.-L."/>
            <person name="Looney B."/>
            <person name="Rojas-Flechas A."/>
            <person name="Nash J."/>
            <person name="Hameed K."/>
            <person name="Schadt C."/>
            <person name="Martin F."/>
            <person name="Crous P.W."/>
            <person name="Miettinen O."/>
            <person name="Magnuson J.K."/>
            <person name="Labbe J."/>
            <person name="Jacobson D."/>
            <person name="Doktycz M.J."/>
            <person name="Veneault-Fourrey C."/>
            <person name="Kuo A."/>
            <person name="Mondo S."/>
            <person name="Calhoun S."/>
            <person name="Riley R."/>
            <person name="Ohm R."/>
            <person name="LaButti K."/>
            <person name="Andreopoulos B."/>
            <person name="Pangilinan J."/>
            <person name="Nolan M."/>
            <person name="Tritt A."/>
            <person name="Clum A."/>
            <person name="Lipzen A."/>
            <person name="Daum C."/>
            <person name="Barry K."/>
            <person name="Grigoriev I.V."/>
            <person name="Vilgalys R."/>
        </authorList>
    </citation>
    <scope>NUCLEOTIDE SEQUENCE</scope>
    <source>
        <strain evidence="3">PMI_201</strain>
    </source>
</reference>
<dbReference type="Pfam" id="PF17111">
    <property type="entry name" value="PigL_N"/>
    <property type="match status" value="1"/>
</dbReference>
<evidence type="ECO:0000313" key="4">
    <source>
        <dbReference type="Proteomes" id="UP001201262"/>
    </source>
</evidence>
<feature type="coiled-coil region" evidence="1">
    <location>
        <begin position="149"/>
        <end position="180"/>
    </location>
</feature>
<keyword evidence="1" id="KW-0175">Coiled coil</keyword>
<dbReference type="RefSeq" id="XP_046074419.1">
    <property type="nucleotide sequence ID" value="XM_046210970.1"/>
</dbReference>
<organism evidence="3 4">
    <name type="scientific">Talaromyces proteolyticus</name>
    <dbReference type="NCBI Taxonomy" id="1131652"/>
    <lineage>
        <taxon>Eukaryota</taxon>
        <taxon>Fungi</taxon>
        <taxon>Dikarya</taxon>
        <taxon>Ascomycota</taxon>
        <taxon>Pezizomycotina</taxon>
        <taxon>Eurotiomycetes</taxon>
        <taxon>Eurotiomycetidae</taxon>
        <taxon>Eurotiales</taxon>
        <taxon>Trichocomaceae</taxon>
        <taxon>Talaromyces</taxon>
        <taxon>Talaromyces sect. Bacilispori</taxon>
    </lineage>
</organism>
<dbReference type="EMBL" id="JAJTJA010000004">
    <property type="protein sequence ID" value="KAH8700713.1"/>
    <property type="molecule type" value="Genomic_DNA"/>
</dbReference>
<evidence type="ECO:0000313" key="3">
    <source>
        <dbReference type="EMBL" id="KAH8700713.1"/>
    </source>
</evidence>
<dbReference type="GeneID" id="70241257"/>
<accession>A0AAD4KWE2</accession>